<dbReference type="RefSeq" id="XP_007746894.1">
    <property type="nucleotide sequence ID" value="XM_007748704.1"/>
</dbReference>
<dbReference type="Pfam" id="PF11905">
    <property type="entry name" value="DUF3425"/>
    <property type="match status" value="1"/>
</dbReference>
<evidence type="ECO:0008006" key="5">
    <source>
        <dbReference type="Google" id="ProtNLM"/>
    </source>
</evidence>
<dbReference type="HOGENOM" id="CLU_485736_0_0_1"/>
<feature type="coiled-coil region" evidence="1">
    <location>
        <begin position="2"/>
        <end position="36"/>
    </location>
</feature>
<dbReference type="GeneID" id="19192821"/>
<dbReference type="EMBL" id="AMGX01000013">
    <property type="protein sequence ID" value="EXJ68328.1"/>
    <property type="molecule type" value="Genomic_DNA"/>
</dbReference>
<dbReference type="InterPro" id="IPR021833">
    <property type="entry name" value="DUF3425"/>
</dbReference>
<accession>W9WK87</accession>
<gene>
    <name evidence="3" type="ORF">A1O5_08119</name>
</gene>
<evidence type="ECO:0000256" key="2">
    <source>
        <dbReference type="SAM" id="MobiDB-lite"/>
    </source>
</evidence>
<keyword evidence="1" id="KW-0175">Coiled coil</keyword>
<feature type="compositionally biased region" description="Polar residues" evidence="2">
    <location>
        <begin position="431"/>
        <end position="444"/>
    </location>
</feature>
<protein>
    <recommendedName>
        <fullName evidence="5">BZIP domain-containing protein</fullName>
    </recommendedName>
</protein>
<name>W9WK87_9EURO</name>
<comment type="caution">
    <text evidence="3">The sequence shown here is derived from an EMBL/GenBank/DDBJ whole genome shotgun (WGS) entry which is preliminary data.</text>
</comment>
<keyword evidence="4" id="KW-1185">Reference proteome</keyword>
<organism evidence="3 4">
    <name type="scientific">Cladophialophora psammophila CBS 110553</name>
    <dbReference type="NCBI Taxonomy" id="1182543"/>
    <lineage>
        <taxon>Eukaryota</taxon>
        <taxon>Fungi</taxon>
        <taxon>Dikarya</taxon>
        <taxon>Ascomycota</taxon>
        <taxon>Pezizomycotina</taxon>
        <taxon>Eurotiomycetes</taxon>
        <taxon>Chaetothyriomycetidae</taxon>
        <taxon>Chaetothyriales</taxon>
        <taxon>Herpotrichiellaceae</taxon>
        <taxon>Cladophialophora</taxon>
    </lineage>
</organism>
<dbReference type="eggNOG" id="ENOG502RQQV">
    <property type="taxonomic scope" value="Eukaryota"/>
</dbReference>
<evidence type="ECO:0000256" key="1">
    <source>
        <dbReference type="SAM" id="Coils"/>
    </source>
</evidence>
<dbReference type="AlphaFoldDB" id="W9WK87"/>
<proteinExistence type="predicted"/>
<evidence type="ECO:0000313" key="3">
    <source>
        <dbReference type="EMBL" id="EXJ68328.1"/>
    </source>
</evidence>
<sequence>MATTAVKSRRQLESENEELLRQVRVLQAKCRSLSSHNEELTYLYLSSARHFPDTTPANGGDRRDVSTRGKSTFAPLELGFGATAGGLYEEPPFPPDMQSQSPNTFANCQANLSVREGAVTQGGVVQHFPNPESKSGHALFECTQKDTRLSDCAFPQDFDQHCWQSHDWEPRVTPEDYSIPETVLINDALEANAAYSPTMQRSATGLPGWTLQDIVWPLQPDAIAGDVQGTAPFIPAECLNPSVDNGAGKDYDQARQPTPTPIPMLRQIRAVPDLKTGFNTSLPRGKLDQYITVLHQVLGRLEQNSSLTPKRRAKVCAEGVLWVVREAWPEAEHFWKTTASFKGFMQSEMWRNFPGEAVYGKMHPAYRPTPRQLVTPHSPLIDWLPWPELREKLIEQQDCLDVDLVCKTAIQNVVAHRISLLPQGRKRSAQETESTGIPRTSESRKSTATSFRVWDLCLLEEKAGFGPKGAGLVYTPKSAAVQALEKAYGLEYDNFQTQKLHPSFFETFPTLFAGSTVSGHAVQELPVADEHAGRDILGSPQGLLPGAGDRLQAVVDRALEALC</sequence>
<evidence type="ECO:0000313" key="4">
    <source>
        <dbReference type="Proteomes" id="UP000019471"/>
    </source>
</evidence>
<reference evidence="3 4" key="1">
    <citation type="submission" date="2013-03" db="EMBL/GenBank/DDBJ databases">
        <title>The Genome Sequence of Cladophialophora psammophila CBS 110553.</title>
        <authorList>
            <consortium name="The Broad Institute Genomics Platform"/>
            <person name="Cuomo C."/>
            <person name="de Hoog S."/>
            <person name="Gorbushina A."/>
            <person name="Walker B."/>
            <person name="Young S.K."/>
            <person name="Zeng Q."/>
            <person name="Gargeya S."/>
            <person name="Fitzgerald M."/>
            <person name="Haas B."/>
            <person name="Abouelleil A."/>
            <person name="Allen A.W."/>
            <person name="Alvarado L."/>
            <person name="Arachchi H.M."/>
            <person name="Berlin A.M."/>
            <person name="Chapman S.B."/>
            <person name="Gainer-Dewar J."/>
            <person name="Goldberg J."/>
            <person name="Griggs A."/>
            <person name="Gujja S."/>
            <person name="Hansen M."/>
            <person name="Howarth C."/>
            <person name="Imamovic A."/>
            <person name="Ireland A."/>
            <person name="Larimer J."/>
            <person name="McCowan C."/>
            <person name="Murphy C."/>
            <person name="Pearson M."/>
            <person name="Poon T.W."/>
            <person name="Priest M."/>
            <person name="Roberts A."/>
            <person name="Saif S."/>
            <person name="Shea T."/>
            <person name="Sisk P."/>
            <person name="Sykes S."/>
            <person name="Wortman J."/>
            <person name="Nusbaum C."/>
            <person name="Birren B."/>
        </authorList>
    </citation>
    <scope>NUCLEOTIDE SEQUENCE [LARGE SCALE GENOMIC DNA]</scope>
    <source>
        <strain evidence="3 4">CBS 110553</strain>
    </source>
</reference>
<feature type="region of interest" description="Disordered" evidence="2">
    <location>
        <begin position="425"/>
        <end position="444"/>
    </location>
</feature>
<dbReference type="OrthoDB" id="10261951at2759"/>
<dbReference type="Proteomes" id="UP000019471">
    <property type="component" value="Unassembled WGS sequence"/>
</dbReference>